<feature type="transmembrane region" description="Helical" evidence="3">
    <location>
        <begin position="36"/>
        <end position="56"/>
    </location>
</feature>
<evidence type="ECO:0000256" key="1">
    <source>
        <dbReference type="ARBA" id="ARBA00022729"/>
    </source>
</evidence>
<accession>A0ABS3IF60</accession>
<dbReference type="EMBL" id="JAFMPK010000049">
    <property type="protein sequence ID" value="MBO0611281.1"/>
    <property type="molecule type" value="Genomic_DNA"/>
</dbReference>
<evidence type="ECO:0000256" key="3">
    <source>
        <dbReference type="SAM" id="Phobius"/>
    </source>
</evidence>
<dbReference type="InterPro" id="IPR023346">
    <property type="entry name" value="Lysozyme-like_dom_sf"/>
</dbReference>
<comment type="caution">
    <text evidence="5">The sequence shown here is derived from an EMBL/GenBank/DDBJ whole genome shotgun (WGS) entry which is preliminary data.</text>
</comment>
<dbReference type="SUPFAM" id="SSF53955">
    <property type="entry name" value="Lysozyme-like"/>
    <property type="match status" value="1"/>
</dbReference>
<reference evidence="5 6" key="1">
    <citation type="submission" date="2021-03" db="EMBL/GenBank/DDBJ databases">
        <authorList>
            <person name="Xin L."/>
        </authorList>
    </citation>
    <scope>NUCLEOTIDE SEQUENCE [LARGE SCALE GENOMIC DNA]</scope>
    <source>
        <strain evidence="5 6">XHU 5031</strain>
    </source>
</reference>
<evidence type="ECO:0000313" key="5">
    <source>
        <dbReference type="EMBL" id="MBO0611281.1"/>
    </source>
</evidence>
<keyword evidence="3" id="KW-1133">Transmembrane helix</keyword>
<feature type="region of interest" description="Disordered" evidence="2">
    <location>
        <begin position="1"/>
        <end position="28"/>
    </location>
</feature>
<dbReference type="Pfam" id="PF07501">
    <property type="entry name" value="G5"/>
    <property type="match status" value="1"/>
</dbReference>
<feature type="compositionally biased region" description="Low complexity" evidence="2">
    <location>
        <begin position="336"/>
        <end position="366"/>
    </location>
</feature>
<dbReference type="InterPro" id="IPR011098">
    <property type="entry name" value="G5_dom"/>
</dbReference>
<evidence type="ECO:0000259" key="4">
    <source>
        <dbReference type="PROSITE" id="PS51109"/>
    </source>
</evidence>
<evidence type="ECO:0000313" key="6">
    <source>
        <dbReference type="Proteomes" id="UP000664617"/>
    </source>
</evidence>
<keyword evidence="6" id="KW-1185">Reference proteome</keyword>
<dbReference type="Gene3D" id="2.20.230.10">
    <property type="entry name" value="Resuscitation-promoting factor rpfb"/>
    <property type="match status" value="1"/>
</dbReference>
<sequence length="463" mass="48829">MPGKSEDWTRVNTVSASSSGSTIPSTARTHRFSRRWPVVAGVAAAAIVASGTVAFAKAHKTVTLDVDGTTTSVSTFAGDVEGLLAAQGVRLDDQDEVAPHLDTTLRDGSDVVVRYGRQVTVATDGKESDVWLNVTDSNEALDILASRGTDVRLVASRSGERADFPLRLNDDGPVAVVADGSTRVVDSGGDGVGAILDRLDIELDKDDRVSVVSVEDLTENGGKAVKEAEVAKAVKKSDVDVALQVERVATKKVTRTITIEHRSKTVTDSSRYEDLDPAVRTAGKDGERTKRYRVTTVDGVVLDRELISNKVTTKPVTEVVVEGTKERPAPEPDPEPATSADTSSSSSSSSSASAPASTTAAVPAGSNREIGQRMAAARGWTGSQWTCLEALWTKESNWSHTAQNPSSGAYGIPQSLPGTKMATAGSDWATNPATQIEWGLGYIAGRYGTPCGAWGHSQSVGWY</sequence>
<dbReference type="Proteomes" id="UP000664617">
    <property type="component" value="Unassembled WGS sequence"/>
</dbReference>
<protein>
    <submittedName>
        <fullName evidence="5">DUF348 domain-containing protein</fullName>
    </submittedName>
</protein>
<dbReference type="InterPro" id="IPR007137">
    <property type="entry name" value="DUF348"/>
</dbReference>
<feature type="compositionally biased region" description="Low complexity" evidence="2">
    <location>
        <begin position="13"/>
        <end position="26"/>
    </location>
</feature>
<dbReference type="Pfam" id="PF03990">
    <property type="entry name" value="DUF348"/>
    <property type="match status" value="2"/>
</dbReference>
<keyword evidence="1" id="KW-0732">Signal</keyword>
<feature type="region of interest" description="Disordered" evidence="2">
    <location>
        <begin position="317"/>
        <end position="368"/>
    </location>
</feature>
<proteinExistence type="predicted"/>
<organism evidence="5 6">
    <name type="scientific">Myceligenerans salitolerans</name>
    <dbReference type="NCBI Taxonomy" id="1230528"/>
    <lineage>
        <taxon>Bacteria</taxon>
        <taxon>Bacillati</taxon>
        <taxon>Actinomycetota</taxon>
        <taxon>Actinomycetes</taxon>
        <taxon>Micrococcales</taxon>
        <taxon>Promicromonosporaceae</taxon>
        <taxon>Myceligenerans</taxon>
    </lineage>
</organism>
<name>A0ABS3IF60_9MICO</name>
<gene>
    <name evidence="5" type="ORF">J0911_19855</name>
</gene>
<feature type="domain" description="G5" evidence="4">
    <location>
        <begin position="245"/>
        <end position="326"/>
    </location>
</feature>
<reference evidence="6" key="2">
    <citation type="submission" date="2023-07" db="EMBL/GenBank/DDBJ databases">
        <title>Myceligenerans salitolerans sp. nov., a halotolerant actinomycete isolated from a salt lake in Xinjiang, China.</title>
        <authorList>
            <person name="Guan T."/>
        </authorList>
    </citation>
    <scope>NUCLEOTIDE SEQUENCE [LARGE SCALE GENOMIC DNA]</scope>
    <source>
        <strain evidence="6">XHU 5031</strain>
    </source>
</reference>
<evidence type="ECO:0000256" key="2">
    <source>
        <dbReference type="SAM" id="MobiDB-lite"/>
    </source>
</evidence>
<keyword evidence="3" id="KW-0472">Membrane</keyword>
<keyword evidence="3" id="KW-0812">Transmembrane</keyword>
<dbReference type="Gene3D" id="1.10.530.10">
    <property type="match status" value="1"/>
</dbReference>
<dbReference type="SMART" id="SM01208">
    <property type="entry name" value="G5"/>
    <property type="match status" value="1"/>
</dbReference>
<dbReference type="PROSITE" id="PS51109">
    <property type="entry name" value="G5"/>
    <property type="match status" value="1"/>
</dbReference>